<sequence>MLKQLIPFTQGQKDSIHMTNGIAVQHEQYTGAEIMHSIRELALHAVVVEIDGVRADLSGVSSDDYSVQDAAVISVSSRLELTASYKVQIEYDDVGRTKKISFFKN</sequence>
<dbReference type="Proteomes" id="UP000273145">
    <property type="component" value="Chromosome"/>
</dbReference>
<organism evidence="1 2">
    <name type="scientific">Paenibacillus lentus</name>
    <dbReference type="NCBI Taxonomy" id="1338368"/>
    <lineage>
        <taxon>Bacteria</taxon>
        <taxon>Bacillati</taxon>
        <taxon>Bacillota</taxon>
        <taxon>Bacilli</taxon>
        <taxon>Bacillales</taxon>
        <taxon>Paenibacillaceae</taxon>
        <taxon>Paenibacillus</taxon>
    </lineage>
</organism>
<dbReference type="OrthoDB" id="2624083at2"/>
<keyword evidence="2" id="KW-1185">Reference proteome</keyword>
<gene>
    <name evidence="1" type="ORF">EIM92_15510</name>
</gene>
<accession>A0A3Q8SCF5</accession>
<evidence type="ECO:0000313" key="2">
    <source>
        <dbReference type="Proteomes" id="UP000273145"/>
    </source>
</evidence>
<reference evidence="1 2" key="1">
    <citation type="submission" date="2018-11" db="EMBL/GenBank/DDBJ databases">
        <title>Genome sequencing of Paenibacillus lentus DSM25539(T).</title>
        <authorList>
            <person name="Kook J.-K."/>
            <person name="Park S.-N."/>
            <person name="Lim Y.K."/>
        </authorList>
    </citation>
    <scope>NUCLEOTIDE SEQUENCE [LARGE SCALE GENOMIC DNA]</scope>
    <source>
        <strain evidence="1 2">DSM 25539</strain>
    </source>
</reference>
<proteinExistence type="predicted"/>
<evidence type="ECO:0000313" key="1">
    <source>
        <dbReference type="EMBL" id="AZK47385.1"/>
    </source>
</evidence>
<protein>
    <submittedName>
        <fullName evidence="1">Uncharacterized protein</fullName>
    </submittedName>
</protein>
<dbReference type="EMBL" id="CP034248">
    <property type="protein sequence ID" value="AZK47385.1"/>
    <property type="molecule type" value="Genomic_DNA"/>
</dbReference>
<dbReference type="KEGG" id="plen:EIM92_15510"/>
<dbReference type="AlphaFoldDB" id="A0A3Q8SCF5"/>
<name>A0A3Q8SCF5_9BACL</name>